<dbReference type="InterPro" id="IPR016621">
    <property type="entry name" value="UCP014543"/>
</dbReference>
<dbReference type="PROSITE" id="PS51257">
    <property type="entry name" value="PROKAR_LIPOPROTEIN"/>
    <property type="match status" value="1"/>
</dbReference>
<evidence type="ECO:0000313" key="1">
    <source>
        <dbReference type="EMBL" id="KAJ0967294.1"/>
    </source>
</evidence>
<proteinExistence type="predicted"/>
<sequence>MAKAISLPLHGFSSQLSFSSCRSRHYKVRKSLISTPTSLSLSCFSASSGKWSSNGFLHPHPLRSSLEGVPSELVDDSKFVPLTADDPVYGPPALLLLGFEAGETKEIQKLLEELDGEFIKIIHCTEEMVNQSAWDAVHTEQPSLDAVKIAKSMPRICFLSGLSGEEIMMFIDAFPETGLKEAVFAALVPNSAKKLLGEVVEEIMGDHEMLSAKNSS</sequence>
<comment type="caution">
    <text evidence="1">The sequence shown here is derived from an EMBL/GenBank/DDBJ whole genome shotgun (WGS) entry which is preliminary data.</text>
</comment>
<dbReference type="PANTHER" id="PTHR35732:SF1">
    <property type="entry name" value="OS10G0545100 PROTEIN"/>
    <property type="match status" value="1"/>
</dbReference>
<evidence type="ECO:0000313" key="2">
    <source>
        <dbReference type="Proteomes" id="UP001085076"/>
    </source>
</evidence>
<dbReference type="OrthoDB" id="2018221at2759"/>
<dbReference type="AlphaFoldDB" id="A0A9D5H8L6"/>
<reference evidence="1" key="2">
    <citation type="journal article" date="2022" name="Hortic Res">
        <title>The genome of Dioscorea zingiberensis sheds light on the biosynthesis, origin and evolution of the medicinally important diosgenin saponins.</title>
        <authorList>
            <person name="Li Y."/>
            <person name="Tan C."/>
            <person name="Li Z."/>
            <person name="Guo J."/>
            <person name="Li S."/>
            <person name="Chen X."/>
            <person name="Wang C."/>
            <person name="Dai X."/>
            <person name="Yang H."/>
            <person name="Song W."/>
            <person name="Hou L."/>
            <person name="Xu J."/>
            <person name="Tong Z."/>
            <person name="Xu A."/>
            <person name="Yuan X."/>
            <person name="Wang W."/>
            <person name="Yang Q."/>
            <person name="Chen L."/>
            <person name="Sun Z."/>
            <person name="Wang K."/>
            <person name="Pan B."/>
            <person name="Chen J."/>
            <person name="Bao Y."/>
            <person name="Liu F."/>
            <person name="Qi X."/>
            <person name="Gang D.R."/>
            <person name="Wen J."/>
            <person name="Li J."/>
        </authorList>
    </citation>
    <scope>NUCLEOTIDE SEQUENCE</scope>
    <source>
        <strain evidence="1">Dzin_1.0</strain>
    </source>
</reference>
<gene>
    <name evidence="1" type="ORF">J5N97_024211</name>
</gene>
<accession>A0A9D5H8L6</accession>
<dbReference type="Pfam" id="PF12646">
    <property type="entry name" value="DUF3783"/>
    <property type="match status" value="1"/>
</dbReference>
<dbReference type="EMBL" id="JAGGNH010000007">
    <property type="protein sequence ID" value="KAJ0967294.1"/>
    <property type="molecule type" value="Genomic_DNA"/>
</dbReference>
<dbReference type="Proteomes" id="UP001085076">
    <property type="component" value="Miscellaneous, Linkage group lg07"/>
</dbReference>
<protein>
    <submittedName>
        <fullName evidence="1">Uncharacterized protein</fullName>
    </submittedName>
</protein>
<keyword evidence="2" id="KW-1185">Reference proteome</keyword>
<organism evidence="1 2">
    <name type="scientific">Dioscorea zingiberensis</name>
    <dbReference type="NCBI Taxonomy" id="325984"/>
    <lineage>
        <taxon>Eukaryota</taxon>
        <taxon>Viridiplantae</taxon>
        <taxon>Streptophyta</taxon>
        <taxon>Embryophyta</taxon>
        <taxon>Tracheophyta</taxon>
        <taxon>Spermatophyta</taxon>
        <taxon>Magnoliopsida</taxon>
        <taxon>Liliopsida</taxon>
        <taxon>Dioscoreales</taxon>
        <taxon>Dioscoreaceae</taxon>
        <taxon>Dioscorea</taxon>
    </lineage>
</organism>
<dbReference type="PANTHER" id="PTHR35732">
    <property type="entry name" value="OS10G0545100 PROTEIN"/>
    <property type="match status" value="1"/>
</dbReference>
<reference evidence="1" key="1">
    <citation type="submission" date="2021-03" db="EMBL/GenBank/DDBJ databases">
        <authorList>
            <person name="Li Z."/>
            <person name="Yang C."/>
        </authorList>
    </citation>
    <scope>NUCLEOTIDE SEQUENCE</scope>
    <source>
        <strain evidence="1">Dzin_1.0</strain>
        <tissue evidence="1">Leaf</tissue>
    </source>
</reference>
<name>A0A9D5H8L6_9LILI</name>